<dbReference type="Pfam" id="PF00001">
    <property type="entry name" value="7tm_1"/>
    <property type="match status" value="1"/>
</dbReference>
<dbReference type="OrthoDB" id="6159456at2759"/>
<feature type="transmembrane region" description="Helical" evidence="5">
    <location>
        <begin position="56"/>
        <end position="76"/>
    </location>
</feature>
<dbReference type="SUPFAM" id="SSF81321">
    <property type="entry name" value="Family A G protein-coupled receptor-like"/>
    <property type="match status" value="1"/>
</dbReference>
<name>A0A9X6NL42_HYPEX</name>
<reference evidence="8" key="1">
    <citation type="submission" date="2017-01" db="EMBL/GenBank/DDBJ databases">
        <title>Comparative genomics of anhydrobiosis in the tardigrade Hypsibius dujardini.</title>
        <authorList>
            <person name="Yoshida Y."/>
            <person name="Koutsovoulos G."/>
            <person name="Laetsch D."/>
            <person name="Stevens L."/>
            <person name="Kumar S."/>
            <person name="Horikawa D."/>
            <person name="Ishino K."/>
            <person name="Komine S."/>
            <person name="Tomita M."/>
            <person name="Blaxter M."/>
            <person name="Arakawa K."/>
        </authorList>
    </citation>
    <scope>NUCLEOTIDE SEQUENCE [LARGE SCALE GENOMIC DNA]</scope>
    <source>
        <strain evidence="8">Z151</strain>
    </source>
</reference>
<keyword evidence="8" id="KW-1185">Reference proteome</keyword>
<evidence type="ECO:0000256" key="2">
    <source>
        <dbReference type="ARBA" id="ARBA00022692"/>
    </source>
</evidence>
<accession>A0A9X6NL42</accession>
<evidence type="ECO:0000256" key="1">
    <source>
        <dbReference type="ARBA" id="ARBA00004370"/>
    </source>
</evidence>
<dbReference type="InterPro" id="IPR017452">
    <property type="entry name" value="GPCR_Rhodpsn_7TM"/>
</dbReference>
<dbReference type="GO" id="GO:0016020">
    <property type="term" value="C:membrane"/>
    <property type="evidence" value="ECO:0007669"/>
    <property type="project" value="UniProtKB-SubCell"/>
</dbReference>
<comment type="caution">
    <text evidence="7">The sequence shown here is derived from an EMBL/GenBank/DDBJ whole genome shotgun (WGS) entry which is preliminary data.</text>
</comment>
<proteinExistence type="predicted"/>
<evidence type="ECO:0000313" key="7">
    <source>
        <dbReference type="EMBL" id="OWA55154.1"/>
    </source>
</evidence>
<dbReference type="Gene3D" id="1.20.1070.10">
    <property type="entry name" value="Rhodopsin 7-helix transmembrane proteins"/>
    <property type="match status" value="1"/>
</dbReference>
<feature type="transmembrane region" description="Helical" evidence="5">
    <location>
        <begin position="199"/>
        <end position="218"/>
    </location>
</feature>
<dbReference type="Proteomes" id="UP000192578">
    <property type="component" value="Unassembled WGS sequence"/>
</dbReference>
<feature type="transmembrane region" description="Helical" evidence="5">
    <location>
        <begin position="97"/>
        <end position="119"/>
    </location>
</feature>
<keyword evidence="4 5" id="KW-0472">Membrane</keyword>
<feature type="transmembrane region" description="Helical" evidence="5">
    <location>
        <begin position="30"/>
        <end position="50"/>
    </location>
</feature>
<keyword evidence="3 5" id="KW-1133">Transmembrane helix</keyword>
<dbReference type="PROSITE" id="PS00237">
    <property type="entry name" value="G_PROTEIN_RECEP_F1_1"/>
    <property type="match status" value="1"/>
</dbReference>
<evidence type="ECO:0000313" key="8">
    <source>
        <dbReference type="Proteomes" id="UP000192578"/>
    </source>
</evidence>
<dbReference type="EMBL" id="MTYJ01000559">
    <property type="protein sequence ID" value="OWA55154.1"/>
    <property type="molecule type" value="Genomic_DNA"/>
</dbReference>
<comment type="subcellular location">
    <subcellularLocation>
        <location evidence="1">Membrane</location>
    </subcellularLocation>
</comment>
<feature type="transmembrane region" description="Helical" evidence="5">
    <location>
        <begin position="139"/>
        <end position="164"/>
    </location>
</feature>
<protein>
    <recommendedName>
        <fullName evidence="6">G-protein coupled receptors family 1 profile domain-containing protein</fullName>
    </recommendedName>
</protein>
<evidence type="ECO:0000256" key="4">
    <source>
        <dbReference type="ARBA" id="ARBA00023136"/>
    </source>
</evidence>
<dbReference type="GO" id="GO:0004930">
    <property type="term" value="F:G protein-coupled receptor activity"/>
    <property type="evidence" value="ECO:0007669"/>
    <property type="project" value="InterPro"/>
</dbReference>
<evidence type="ECO:0000256" key="5">
    <source>
        <dbReference type="SAM" id="Phobius"/>
    </source>
</evidence>
<keyword evidence="2 5" id="KW-0812">Transmembrane</keyword>
<dbReference type="InterPro" id="IPR000276">
    <property type="entry name" value="GPCR_Rhodpsn"/>
</dbReference>
<dbReference type="PROSITE" id="PS50262">
    <property type="entry name" value="G_PROTEIN_RECEP_F1_2"/>
    <property type="match status" value="1"/>
</dbReference>
<organism evidence="7 8">
    <name type="scientific">Hypsibius exemplaris</name>
    <name type="common">Freshwater tardigrade</name>
    <dbReference type="NCBI Taxonomy" id="2072580"/>
    <lineage>
        <taxon>Eukaryota</taxon>
        <taxon>Metazoa</taxon>
        <taxon>Ecdysozoa</taxon>
        <taxon>Tardigrada</taxon>
        <taxon>Eutardigrada</taxon>
        <taxon>Parachela</taxon>
        <taxon>Hypsibioidea</taxon>
        <taxon>Hypsibiidae</taxon>
        <taxon>Hypsibius</taxon>
    </lineage>
</organism>
<sequence>MNDTWTNQTDGRICALATAKIWASSQLPTIAFGSVIIATQLFNLFVFRVWRVKEPYITLHVALAGASLLTGASLLASIPMRYYVYPIDDSNVIPYKFVGFFLPMYGNTTAVVSNFAISVDRWLSVEWPVKYHRTVTHRMALLTAILGVLGVALLLVLTGNVLYWDYITVDLCSRQIRYLGVGFTAQFLQFWVFNGQFCLPLLFLTQLRILIISVALRFQRYKRRRRTKVSERYRVDARPLLH</sequence>
<dbReference type="AlphaFoldDB" id="A0A9X6NL42"/>
<evidence type="ECO:0000256" key="3">
    <source>
        <dbReference type="ARBA" id="ARBA00022989"/>
    </source>
</evidence>
<gene>
    <name evidence="7" type="ORF">BV898_19541</name>
</gene>
<feature type="domain" description="G-protein coupled receptors family 1 profile" evidence="6">
    <location>
        <begin position="33"/>
        <end position="242"/>
    </location>
</feature>
<evidence type="ECO:0000259" key="6">
    <source>
        <dbReference type="PROSITE" id="PS50262"/>
    </source>
</evidence>